<name>A0A9X1A9C5_9HYPH</name>
<organism evidence="1 2">
    <name type="scientific">Aminobacter anthyllidis</name>
    <dbReference type="NCBI Taxonomy" id="1035067"/>
    <lineage>
        <taxon>Bacteria</taxon>
        <taxon>Pseudomonadati</taxon>
        <taxon>Pseudomonadota</taxon>
        <taxon>Alphaproteobacteria</taxon>
        <taxon>Hyphomicrobiales</taxon>
        <taxon>Phyllobacteriaceae</taxon>
        <taxon>Aminobacter</taxon>
    </lineage>
</organism>
<dbReference type="AlphaFoldDB" id="A0A9X1A9C5"/>
<dbReference type="Proteomes" id="UP001138921">
    <property type="component" value="Unassembled WGS sequence"/>
</dbReference>
<evidence type="ECO:0000313" key="1">
    <source>
        <dbReference type="EMBL" id="MBT1155751.1"/>
    </source>
</evidence>
<reference evidence="1" key="1">
    <citation type="journal article" date="2021" name="Microorganisms">
        <title>Phylogenomic Reconstruction and Metabolic Potential of the Genus Aminobacter.</title>
        <authorList>
            <person name="Artuso I."/>
            <person name="Turrini P."/>
            <person name="Pirolo M."/>
            <person name="Lugli G.A."/>
            <person name="Ventura M."/>
            <person name="Visca P."/>
        </authorList>
    </citation>
    <scope>NUCLEOTIDE SEQUENCE</scope>
    <source>
        <strain evidence="1">LMG 26462</strain>
    </source>
</reference>
<keyword evidence="2" id="KW-1185">Reference proteome</keyword>
<evidence type="ECO:0000313" key="2">
    <source>
        <dbReference type="Proteomes" id="UP001138921"/>
    </source>
</evidence>
<dbReference type="RefSeq" id="WP_214388069.1">
    <property type="nucleotide sequence ID" value="NZ_JAFLWW010000002.1"/>
</dbReference>
<comment type="caution">
    <text evidence="1">The sequence shown here is derived from an EMBL/GenBank/DDBJ whole genome shotgun (WGS) entry which is preliminary data.</text>
</comment>
<proteinExistence type="predicted"/>
<dbReference type="EMBL" id="JAFLWW010000002">
    <property type="protein sequence ID" value="MBT1155751.1"/>
    <property type="molecule type" value="Genomic_DNA"/>
</dbReference>
<protein>
    <submittedName>
        <fullName evidence="1">Uncharacterized protein</fullName>
    </submittedName>
</protein>
<reference evidence="1" key="2">
    <citation type="submission" date="2021-03" db="EMBL/GenBank/DDBJ databases">
        <authorList>
            <person name="Artuso I."/>
            <person name="Turrini P."/>
            <person name="Pirolo M."/>
            <person name="Lugli G.A."/>
            <person name="Ventura M."/>
            <person name="Visca P."/>
        </authorList>
    </citation>
    <scope>NUCLEOTIDE SEQUENCE</scope>
    <source>
        <strain evidence="1">LMG 26462</strain>
    </source>
</reference>
<sequence>MTDLAHYPVFETQPSDEYLERWRQHIATTGCPETFENVSTSRPTQHDNIVLLSEEITVPVMLRPGGERVPCSFCAPGSPKFIRGRMAYFPDEGTARFVGHQCAATHYGENFRHAERLFRRQQACRDYFDTWLEIGARRDALTQFVARMSKIAADLQFARDQLDEQAKGYSQFLHRELAQTNGELFVDADLGMKDRLGNAVIQRKAIGRAHGLKFLAEGYDVKRDVCQLQSALADAAHPLPGWSPTTPEHPATEEILKRGRMVERAMRSMLATLASIEDGQKFFARKNLQTLHRWGNRPNTPFARFEISVDGRQVLFRSESFAGPHYANVVVPEGAHTPLPPANDPDVVFIERKVA</sequence>
<gene>
    <name evidence="1" type="ORF">J1C56_09115</name>
</gene>
<accession>A0A9X1A9C5</accession>